<evidence type="ECO:0000259" key="8">
    <source>
        <dbReference type="Pfam" id="PF19053"/>
    </source>
</evidence>
<dbReference type="GO" id="GO:0005886">
    <property type="term" value="C:plasma membrane"/>
    <property type="evidence" value="ECO:0007669"/>
    <property type="project" value="UniProtKB-SubCell"/>
</dbReference>
<dbReference type="InterPro" id="IPR024962">
    <property type="entry name" value="YukD-like"/>
</dbReference>
<name>A0A1Q2HU94_9CORY</name>
<dbReference type="Proteomes" id="UP000217209">
    <property type="component" value="Chromosome"/>
</dbReference>
<gene>
    <name evidence="9" type="ORF">CGLAU_02160</name>
</gene>
<sequence length="451" mass="45618">MFDLCLTLGGSTVVATSAHHLVRVTVRVSVANLHRDIDVTLPTASTLAEILPELVRLIDVPDIHRPWQASTLGGAPLDMHTPLHKLKLYDGSVLTLHPIEPPAPPVVRDAAESLGAAAQQAREIQGLDVAAGVAGAAGFALLAHRLVPTPGALCLGALVLLVVGVVARSRGMFWPVPALGAIAAAMWVAGPRAEWLSASDPAIGVLTGALAAAVLVAVGGVLRLAGPTMSAFYLTAAVLLGVGAGGAWLPAANAPAAVIVLGAVLTVMATPGVASRAAGLQIPRIPTAGEEFEASDGYQADVDARSAVAVAITQAMSCAVAVCAIPALAVLAAAGGGWVVATALSAAGALGLYASRHHFPGARVPLMLTALAGAAASIYVVARMPEPHPVLVALAIVVVLVASIAPLWAPRVPQFEPTTVVWFERAEAAAIIAVIPLAVHLTGLFTLIRGL</sequence>
<protein>
    <recommendedName>
        <fullName evidence="8">EccD-like transmembrane domain-containing protein</fullName>
    </recommendedName>
</protein>
<feature type="transmembrane region" description="Helical" evidence="7">
    <location>
        <begin position="146"/>
        <end position="166"/>
    </location>
</feature>
<evidence type="ECO:0000256" key="2">
    <source>
        <dbReference type="ARBA" id="ARBA00006162"/>
    </source>
</evidence>
<accession>A0A1Q2HU94</accession>
<evidence type="ECO:0000313" key="9">
    <source>
        <dbReference type="EMBL" id="AQQ14417.1"/>
    </source>
</evidence>
<feature type="transmembrane region" description="Helical" evidence="7">
    <location>
        <begin position="364"/>
        <end position="382"/>
    </location>
</feature>
<feature type="transmembrane region" description="Helical" evidence="7">
    <location>
        <begin position="255"/>
        <end position="274"/>
    </location>
</feature>
<feature type="transmembrane region" description="Helical" evidence="7">
    <location>
        <begin position="231"/>
        <end position="249"/>
    </location>
</feature>
<feature type="transmembrane region" description="Helical" evidence="7">
    <location>
        <begin position="428"/>
        <end position="448"/>
    </location>
</feature>
<dbReference type="Pfam" id="PF08817">
    <property type="entry name" value="YukD"/>
    <property type="match status" value="1"/>
</dbReference>
<evidence type="ECO:0000256" key="6">
    <source>
        <dbReference type="ARBA" id="ARBA00023136"/>
    </source>
</evidence>
<dbReference type="NCBIfam" id="TIGR03920">
    <property type="entry name" value="T7SS_EccD"/>
    <property type="match status" value="1"/>
</dbReference>
<dbReference type="InterPro" id="IPR006707">
    <property type="entry name" value="T7SS_EccD"/>
</dbReference>
<feature type="domain" description="EccD-like transmembrane" evidence="8">
    <location>
        <begin position="129"/>
        <end position="451"/>
    </location>
</feature>
<evidence type="ECO:0000313" key="10">
    <source>
        <dbReference type="Proteomes" id="UP000217209"/>
    </source>
</evidence>
<comment type="subcellular location">
    <subcellularLocation>
        <location evidence="1">Cell membrane</location>
        <topology evidence="1">Multi-pass membrane protein</topology>
    </subcellularLocation>
</comment>
<keyword evidence="4 7" id="KW-0812">Transmembrane</keyword>
<keyword evidence="5 7" id="KW-1133">Transmembrane helix</keyword>
<comment type="similarity">
    <text evidence="2">Belongs to the EccD/Snm4 family.</text>
</comment>
<dbReference type="InterPro" id="IPR044049">
    <property type="entry name" value="EccD_transm"/>
</dbReference>
<keyword evidence="10" id="KW-1185">Reference proteome</keyword>
<feature type="transmembrane region" description="Helical" evidence="7">
    <location>
        <begin position="389"/>
        <end position="408"/>
    </location>
</feature>
<keyword evidence="3" id="KW-1003">Cell membrane</keyword>
<dbReference type="AlphaFoldDB" id="A0A1Q2HU94"/>
<feature type="transmembrane region" description="Helical" evidence="7">
    <location>
        <begin position="173"/>
        <end position="190"/>
    </location>
</feature>
<evidence type="ECO:0000256" key="7">
    <source>
        <dbReference type="SAM" id="Phobius"/>
    </source>
</evidence>
<feature type="transmembrane region" description="Helical" evidence="7">
    <location>
        <begin position="202"/>
        <end position="224"/>
    </location>
</feature>
<dbReference type="KEGG" id="cgv:CGLAU_02160"/>
<reference evidence="9 10" key="1">
    <citation type="submission" date="2016-12" db="EMBL/GenBank/DDBJ databases">
        <authorList>
            <person name="Song W.-J."/>
            <person name="Kurnit D.M."/>
        </authorList>
    </citation>
    <scope>NUCLEOTIDE SEQUENCE [LARGE SCALE GENOMIC DNA]</scope>
    <source>
        <strain evidence="9 10">DSM 30827</strain>
    </source>
</reference>
<evidence type="ECO:0000256" key="3">
    <source>
        <dbReference type="ARBA" id="ARBA00022475"/>
    </source>
</evidence>
<evidence type="ECO:0000256" key="1">
    <source>
        <dbReference type="ARBA" id="ARBA00004651"/>
    </source>
</evidence>
<proteinExistence type="inferred from homology"/>
<evidence type="ECO:0000256" key="4">
    <source>
        <dbReference type="ARBA" id="ARBA00022692"/>
    </source>
</evidence>
<dbReference type="Pfam" id="PF19053">
    <property type="entry name" value="EccD"/>
    <property type="match status" value="1"/>
</dbReference>
<dbReference type="Gene3D" id="3.10.20.90">
    <property type="entry name" value="Phosphatidylinositol 3-kinase Catalytic Subunit, Chain A, domain 1"/>
    <property type="match status" value="1"/>
</dbReference>
<evidence type="ECO:0000256" key="5">
    <source>
        <dbReference type="ARBA" id="ARBA00022989"/>
    </source>
</evidence>
<organism evidence="9 10">
    <name type="scientific">Corynebacterium glaucum</name>
    <dbReference type="NCBI Taxonomy" id="187491"/>
    <lineage>
        <taxon>Bacteria</taxon>
        <taxon>Bacillati</taxon>
        <taxon>Actinomycetota</taxon>
        <taxon>Actinomycetes</taxon>
        <taxon>Mycobacteriales</taxon>
        <taxon>Corynebacteriaceae</taxon>
        <taxon>Corynebacterium</taxon>
    </lineage>
</organism>
<feature type="transmembrane region" description="Helical" evidence="7">
    <location>
        <begin position="319"/>
        <end position="344"/>
    </location>
</feature>
<keyword evidence="6 7" id="KW-0472">Membrane</keyword>
<dbReference type="EMBL" id="CP019688">
    <property type="protein sequence ID" value="AQQ14417.1"/>
    <property type="molecule type" value="Genomic_DNA"/>
</dbReference>